<organism evidence="1 2">
    <name type="scientific">Adineta ricciae</name>
    <name type="common">Rotifer</name>
    <dbReference type="NCBI Taxonomy" id="249248"/>
    <lineage>
        <taxon>Eukaryota</taxon>
        <taxon>Metazoa</taxon>
        <taxon>Spiralia</taxon>
        <taxon>Gnathifera</taxon>
        <taxon>Rotifera</taxon>
        <taxon>Eurotatoria</taxon>
        <taxon>Bdelloidea</taxon>
        <taxon>Adinetida</taxon>
        <taxon>Adinetidae</taxon>
        <taxon>Adineta</taxon>
    </lineage>
</organism>
<dbReference type="Proteomes" id="UP000663828">
    <property type="component" value="Unassembled WGS sequence"/>
</dbReference>
<evidence type="ECO:0000313" key="2">
    <source>
        <dbReference type="Proteomes" id="UP000663828"/>
    </source>
</evidence>
<name>A0A816HLS4_ADIRI</name>
<dbReference type="AlphaFoldDB" id="A0A816HLS4"/>
<sequence>MLPNKRIKLSENSQIRFLNFLTNGTELVTLRSILLPLAPYGSSSYEISTNLSTLLSCSLLDSNSHIITVNTSIEFHIERDLKRQIPSMVMQNVTSINSSLSLHFLNLTRRNNLSISFHFEMHPMDLFTNSIKYLD</sequence>
<evidence type="ECO:0000313" key="1">
    <source>
        <dbReference type="EMBL" id="CAF1688995.1"/>
    </source>
</evidence>
<proteinExistence type="predicted"/>
<accession>A0A816HLS4</accession>
<reference evidence="1" key="1">
    <citation type="submission" date="2021-02" db="EMBL/GenBank/DDBJ databases">
        <authorList>
            <person name="Nowell W R."/>
        </authorList>
    </citation>
    <scope>NUCLEOTIDE SEQUENCE</scope>
</reference>
<protein>
    <submittedName>
        <fullName evidence="1">Uncharacterized protein</fullName>
    </submittedName>
</protein>
<keyword evidence="2" id="KW-1185">Reference proteome</keyword>
<gene>
    <name evidence="1" type="ORF">XAT740_LOCUS63102</name>
</gene>
<dbReference type="EMBL" id="CAJNOR010018822">
    <property type="protein sequence ID" value="CAF1688995.1"/>
    <property type="molecule type" value="Genomic_DNA"/>
</dbReference>
<comment type="caution">
    <text evidence="1">The sequence shown here is derived from an EMBL/GenBank/DDBJ whole genome shotgun (WGS) entry which is preliminary data.</text>
</comment>